<keyword evidence="7" id="KW-1185">Reference proteome</keyword>
<evidence type="ECO:0000313" key="7">
    <source>
        <dbReference type="Proteomes" id="UP000076798"/>
    </source>
</evidence>
<protein>
    <submittedName>
        <fullName evidence="6">Acid phosphatase</fullName>
    </submittedName>
</protein>
<organism evidence="6 7">
    <name type="scientific">Sistotremastrum suecicum HHB10207 ss-3</name>
    <dbReference type="NCBI Taxonomy" id="1314776"/>
    <lineage>
        <taxon>Eukaryota</taxon>
        <taxon>Fungi</taxon>
        <taxon>Dikarya</taxon>
        <taxon>Basidiomycota</taxon>
        <taxon>Agaricomycotina</taxon>
        <taxon>Agaricomycetes</taxon>
        <taxon>Sistotremastrales</taxon>
        <taxon>Sistotremastraceae</taxon>
        <taxon>Sistotremastrum</taxon>
    </lineage>
</organism>
<evidence type="ECO:0000256" key="4">
    <source>
        <dbReference type="SAM" id="SignalP"/>
    </source>
</evidence>
<evidence type="ECO:0000259" key="5">
    <source>
        <dbReference type="Pfam" id="PF01975"/>
    </source>
</evidence>
<accession>A0A166DKZ0</accession>
<dbReference type="Pfam" id="PF01975">
    <property type="entry name" value="SurE"/>
    <property type="match status" value="1"/>
</dbReference>
<dbReference type="InterPro" id="IPR036523">
    <property type="entry name" value="SurE-like_sf"/>
</dbReference>
<gene>
    <name evidence="6" type="ORF">SISSUDRAFT_1021202</name>
</gene>
<reference evidence="6 7" key="1">
    <citation type="journal article" date="2016" name="Mol. Biol. Evol.">
        <title>Comparative Genomics of Early-Diverging Mushroom-Forming Fungi Provides Insights into the Origins of Lignocellulose Decay Capabilities.</title>
        <authorList>
            <person name="Nagy L.G."/>
            <person name="Riley R."/>
            <person name="Tritt A."/>
            <person name="Adam C."/>
            <person name="Daum C."/>
            <person name="Floudas D."/>
            <person name="Sun H."/>
            <person name="Yadav J.S."/>
            <person name="Pangilinan J."/>
            <person name="Larsson K.H."/>
            <person name="Matsuura K."/>
            <person name="Barry K."/>
            <person name="Labutti K."/>
            <person name="Kuo R."/>
            <person name="Ohm R.A."/>
            <person name="Bhattacharya S.S."/>
            <person name="Shirouzu T."/>
            <person name="Yoshinaga Y."/>
            <person name="Martin F.M."/>
            <person name="Grigoriev I.V."/>
            <person name="Hibbett D.S."/>
        </authorList>
    </citation>
    <scope>NUCLEOTIDE SEQUENCE [LARGE SCALE GENOMIC DNA]</scope>
    <source>
        <strain evidence="6 7">HHB10207 ss-3</strain>
    </source>
</reference>
<feature type="domain" description="Survival protein SurE-like phosphatase/nucleotidase" evidence="5">
    <location>
        <begin position="24"/>
        <end position="219"/>
    </location>
</feature>
<feature type="chain" id="PRO_5007872251" evidence="4">
    <location>
        <begin position="21"/>
        <end position="299"/>
    </location>
</feature>
<dbReference type="STRING" id="1314776.A0A166DKZ0"/>
<dbReference type="InterPro" id="IPR030048">
    <property type="entry name" value="SurE"/>
</dbReference>
<dbReference type="GO" id="GO:0008252">
    <property type="term" value="F:nucleotidase activity"/>
    <property type="evidence" value="ECO:0007669"/>
    <property type="project" value="InterPro"/>
</dbReference>
<dbReference type="GO" id="GO:0046872">
    <property type="term" value="F:metal ion binding"/>
    <property type="evidence" value="ECO:0007669"/>
    <property type="project" value="UniProtKB-KW"/>
</dbReference>
<dbReference type="Proteomes" id="UP000076798">
    <property type="component" value="Unassembled WGS sequence"/>
</dbReference>
<evidence type="ECO:0000256" key="1">
    <source>
        <dbReference type="ARBA" id="ARBA00011062"/>
    </source>
</evidence>
<keyword evidence="3" id="KW-0378">Hydrolase</keyword>
<sequence>MRTFGSLVLILGALSSVSNAINVVSTNDDGWAEQNIRVLFNDLVAAGYNVVLSAPALDKSGTGSSDAPATTLASACEFNSCPKGSPAEGSDASNSRLNYVNSFPVTSVRFGIQTLSPQFFGGPPDIVVSGPNVGANLGSTTQISGTVGAACEAVKEGIPAIAFSGSTGSQIGFTAAAPSPNYPSIYATLSTTITNTLTSTTKPFLPAGIFLNVNFPSTSSCTSASKFSFVLSRINSASSGTPADVSTCGTTRLPTESTVVGTKGCFVSISVGNATTKNDATAASQAAVLSKLGSLLSCI</sequence>
<dbReference type="Gene3D" id="3.40.1210.10">
    <property type="entry name" value="Survival protein SurE-like phosphatase/nucleotidase"/>
    <property type="match status" value="1"/>
</dbReference>
<comment type="similarity">
    <text evidence="1">Belongs to the SurE nucleotidase family.</text>
</comment>
<dbReference type="OrthoDB" id="4018688at2759"/>
<dbReference type="InterPro" id="IPR002828">
    <property type="entry name" value="SurE-like_Pase/nucleotidase"/>
</dbReference>
<feature type="signal peptide" evidence="4">
    <location>
        <begin position="1"/>
        <end position="20"/>
    </location>
</feature>
<evidence type="ECO:0000256" key="3">
    <source>
        <dbReference type="ARBA" id="ARBA00022801"/>
    </source>
</evidence>
<proteinExistence type="inferred from homology"/>
<dbReference type="PANTHER" id="PTHR30457:SF0">
    <property type="entry name" value="PHOSPHATASE, PUTATIVE (AFU_ORTHOLOGUE AFUA_4G01070)-RELATED"/>
    <property type="match status" value="1"/>
</dbReference>
<keyword evidence="2" id="KW-0479">Metal-binding</keyword>
<dbReference type="SUPFAM" id="SSF64167">
    <property type="entry name" value="SurE-like"/>
    <property type="match status" value="1"/>
</dbReference>
<evidence type="ECO:0000313" key="6">
    <source>
        <dbReference type="EMBL" id="KZT38642.1"/>
    </source>
</evidence>
<name>A0A166DKZ0_9AGAM</name>
<dbReference type="EMBL" id="KV428059">
    <property type="protein sequence ID" value="KZT38642.1"/>
    <property type="molecule type" value="Genomic_DNA"/>
</dbReference>
<dbReference type="AlphaFoldDB" id="A0A166DKZ0"/>
<evidence type="ECO:0000256" key="2">
    <source>
        <dbReference type="ARBA" id="ARBA00022723"/>
    </source>
</evidence>
<keyword evidence="4" id="KW-0732">Signal</keyword>
<dbReference type="PANTHER" id="PTHR30457">
    <property type="entry name" value="5'-NUCLEOTIDASE SURE"/>
    <property type="match status" value="1"/>
</dbReference>